<reference evidence="1" key="1">
    <citation type="submission" date="2014-09" db="EMBL/GenBank/DDBJ databases">
        <authorList>
            <person name="Magalhaes I.L.F."/>
            <person name="Oliveira U."/>
            <person name="Santos F.R."/>
            <person name="Vidigal T.H.D.A."/>
            <person name="Brescovit A.D."/>
            <person name="Santos A.J."/>
        </authorList>
    </citation>
    <scope>NUCLEOTIDE SEQUENCE</scope>
    <source>
        <tissue evidence="1">Shoot tissue taken approximately 20 cm above the soil surface</tissue>
    </source>
</reference>
<dbReference type="EMBL" id="GBRH01229854">
    <property type="protein sequence ID" value="JAD68041.1"/>
    <property type="molecule type" value="Transcribed_RNA"/>
</dbReference>
<proteinExistence type="predicted"/>
<reference evidence="1" key="2">
    <citation type="journal article" date="2015" name="Data Brief">
        <title>Shoot transcriptome of the giant reed, Arundo donax.</title>
        <authorList>
            <person name="Barrero R.A."/>
            <person name="Guerrero F.D."/>
            <person name="Moolhuijzen P."/>
            <person name="Goolsby J.A."/>
            <person name="Tidwell J."/>
            <person name="Bellgard S.E."/>
            <person name="Bellgard M.I."/>
        </authorList>
    </citation>
    <scope>NUCLEOTIDE SEQUENCE</scope>
    <source>
        <tissue evidence="1">Shoot tissue taken approximately 20 cm above the soil surface</tissue>
    </source>
</reference>
<protein>
    <submittedName>
        <fullName evidence="1">Uncharacterized protein</fullName>
    </submittedName>
</protein>
<dbReference type="AlphaFoldDB" id="A0A0A9BXM7"/>
<organism evidence="1">
    <name type="scientific">Arundo donax</name>
    <name type="common">Giant reed</name>
    <name type="synonym">Donax arundinaceus</name>
    <dbReference type="NCBI Taxonomy" id="35708"/>
    <lineage>
        <taxon>Eukaryota</taxon>
        <taxon>Viridiplantae</taxon>
        <taxon>Streptophyta</taxon>
        <taxon>Embryophyta</taxon>
        <taxon>Tracheophyta</taxon>
        <taxon>Spermatophyta</taxon>
        <taxon>Magnoliopsida</taxon>
        <taxon>Liliopsida</taxon>
        <taxon>Poales</taxon>
        <taxon>Poaceae</taxon>
        <taxon>PACMAD clade</taxon>
        <taxon>Arundinoideae</taxon>
        <taxon>Arundineae</taxon>
        <taxon>Arundo</taxon>
    </lineage>
</organism>
<name>A0A0A9BXM7_ARUDO</name>
<evidence type="ECO:0000313" key="1">
    <source>
        <dbReference type="EMBL" id="JAD68041.1"/>
    </source>
</evidence>
<accession>A0A0A9BXM7</accession>
<sequence length="16" mass="1722">MKKSSAPAHGLKLIIQ</sequence>